<evidence type="ECO:0000313" key="16">
    <source>
        <dbReference type="Proteomes" id="UP000092993"/>
    </source>
</evidence>
<evidence type="ECO:0000256" key="4">
    <source>
        <dbReference type="ARBA" id="ARBA00010617"/>
    </source>
</evidence>
<evidence type="ECO:0000256" key="1">
    <source>
        <dbReference type="ARBA" id="ARBA00001971"/>
    </source>
</evidence>
<comment type="caution">
    <text evidence="15">The sequence shown here is derived from an EMBL/GenBank/DDBJ whole genome shotgun (WGS) entry which is preliminary data.</text>
</comment>
<evidence type="ECO:0000256" key="7">
    <source>
        <dbReference type="ARBA" id="ARBA00022723"/>
    </source>
</evidence>
<dbReference type="Gene3D" id="1.10.630.10">
    <property type="entry name" value="Cytochrome P450"/>
    <property type="match status" value="1"/>
</dbReference>
<dbReference type="InterPro" id="IPR050364">
    <property type="entry name" value="Cytochrome_P450_fung"/>
</dbReference>
<comment type="similarity">
    <text evidence="4 14">Belongs to the cytochrome P450 family.</text>
</comment>
<comment type="cofactor">
    <cofactor evidence="1 13">
        <name>heme</name>
        <dbReference type="ChEBI" id="CHEBI:30413"/>
    </cofactor>
</comment>
<dbReference type="OrthoDB" id="2789670at2759"/>
<keyword evidence="6" id="KW-0812">Transmembrane</keyword>
<evidence type="ECO:0000256" key="12">
    <source>
        <dbReference type="ARBA" id="ARBA00023136"/>
    </source>
</evidence>
<dbReference type="PANTHER" id="PTHR46300">
    <property type="entry name" value="P450, PUTATIVE (EUROFUNG)-RELATED-RELATED"/>
    <property type="match status" value="1"/>
</dbReference>
<evidence type="ECO:0000313" key="15">
    <source>
        <dbReference type="EMBL" id="OBZ68047.1"/>
    </source>
</evidence>
<reference evidence="15 16" key="1">
    <citation type="submission" date="2016-03" db="EMBL/GenBank/DDBJ databases">
        <title>Whole genome sequencing of Grifola frondosa 9006-11.</title>
        <authorList>
            <person name="Min B."/>
            <person name="Park H."/>
            <person name="Kim J.-G."/>
            <person name="Cho H."/>
            <person name="Oh Y.-L."/>
            <person name="Kong W.-S."/>
            <person name="Choi I.-G."/>
        </authorList>
    </citation>
    <scope>NUCLEOTIDE SEQUENCE [LARGE SCALE GENOMIC DNA]</scope>
    <source>
        <strain evidence="15 16">9006-11</strain>
    </source>
</reference>
<keyword evidence="12" id="KW-0472">Membrane</keyword>
<keyword evidence="16" id="KW-1185">Reference proteome</keyword>
<dbReference type="GO" id="GO:0016020">
    <property type="term" value="C:membrane"/>
    <property type="evidence" value="ECO:0007669"/>
    <property type="project" value="UniProtKB-SubCell"/>
</dbReference>
<dbReference type="InterPro" id="IPR017972">
    <property type="entry name" value="Cyt_P450_CS"/>
</dbReference>
<sequence>MPVDYQHRKFAEWGNQYGDISFARLFRTPALILNSVQAAQDLMDKRSAQYSDRPRFVLVVELMGWDSISSHMAYGDRSRKHRKWIHDAFQTKAVLESYYPLQRREASVLVSGLLESPEAYITHFRRQPNFLWFAAALVVEITYGHRVTSLDDKYIGLAERATTATAEAGSPGSMLVDFFPILKELPAWLPGCDFKRRALDARPHIRAFLDMPFQMVKDAMWQATGTTIPSVTASLIEKCSGNEGINKEDEEDIKGTAGFYTEPELRQSVVIALTTFVMAMVLYPNVFKKAQEEIDGVIGNERLPDFTDRDSLPYLGCTLKELYRWNSPLPLGLPHRATSDDIYRGYRIPQGCMIIPNIWGMMHAPDIYPEPEKFRPERFLETTHGPSSRTDASDPYNIVFGFGRRLCPGQAFADSSLWLAMAHMIATLDIRKRVDSFGKEINFEAAFSSGFVRQAHYLNRFMRASVEVLCSAPKPFTCVILPRSKKACELVQSTSADLAH</sequence>
<evidence type="ECO:0000256" key="13">
    <source>
        <dbReference type="PIRSR" id="PIRSR602401-1"/>
    </source>
</evidence>
<dbReference type="PANTHER" id="PTHR46300:SF7">
    <property type="entry name" value="P450, PUTATIVE (EUROFUNG)-RELATED"/>
    <property type="match status" value="1"/>
</dbReference>
<keyword evidence="8" id="KW-1133">Transmembrane helix</keyword>
<organism evidence="15 16">
    <name type="scientific">Grifola frondosa</name>
    <name type="common">Maitake</name>
    <name type="synonym">Polyporus frondosus</name>
    <dbReference type="NCBI Taxonomy" id="5627"/>
    <lineage>
        <taxon>Eukaryota</taxon>
        <taxon>Fungi</taxon>
        <taxon>Dikarya</taxon>
        <taxon>Basidiomycota</taxon>
        <taxon>Agaricomycotina</taxon>
        <taxon>Agaricomycetes</taxon>
        <taxon>Polyporales</taxon>
        <taxon>Grifolaceae</taxon>
        <taxon>Grifola</taxon>
    </lineage>
</organism>
<proteinExistence type="inferred from homology"/>
<evidence type="ECO:0000256" key="8">
    <source>
        <dbReference type="ARBA" id="ARBA00022989"/>
    </source>
</evidence>
<dbReference type="GO" id="GO:0020037">
    <property type="term" value="F:heme binding"/>
    <property type="evidence" value="ECO:0007669"/>
    <property type="project" value="InterPro"/>
</dbReference>
<dbReference type="GO" id="GO:0005506">
    <property type="term" value="F:iron ion binding"/>
    <property type="evidence" value="ECO:0007669"/>
    <property type="project" value="InterPro"/>
</dbReference>
<evidence type="ECO:0000256" key="5">
    <source>
        <dbReference type="ARBA" id="ARBA00022617"/>
    </source>
</evidence>
<comment type="pathway">
    <text evidence="3">Secondary metabolite biosynthesis.</text>
</comment>
<protein>
    <submittedName>
        <fullName evidence="15">O-methylsterigmatocystin oxidoreductase</fullName>
    </submittedName>
</protein>
<gene>
    <name evidence="15" type="primary">ordA_1</name>
    <name evidence="15" type="ORF">A0H81_11854</name>
</gene>
<dbReference type="SUPFAM" id="SSF48264">
    <property type="entry name" value="Cytochrome P450"/>
    <property type="match status" value="1"/>
</dbReference>
<feature type="binding site" description="axial binding residue" evidence="13">
    <location>
        <position position="407"/>
    </location>
    <ligand>
        <name>heme</name>
        <dbReference type="ChEBI" id="CHEBI:30413"/>
    </ligand>
    <ligandPart>
        <name>Fe</name>
        <dbReference type="ChEBI" id="CHEBI:18248"/>
    </ligandPart>
</feature>
<evidence type="ECO:0000256" key="9">
    <source>
        <dbReference type="ARBA" id="ARBA00023002"/>
    </source>
</evidence>
<dbReference type="InterPro" id="IPR036396">
    <property type="entry name" value="Cyt_P450_sf"/>
</dbReference>
<dbReference type="InterPro" id="IPR001128">
    <property type="entry name" value="Cyt_P450"/>
</dbReference>
<accession>A0A1C7LVE7</accession>
<dbReference type="STRING" id="5627.A0A1C7LVE7"/>
<dbReference type="Pfam" id="PF00067">
    <property type="entry name" value="p450"/>
    <property type="match status" value="1"/>
</dbReference>
<dbReference type="Proteomes" id="UP000092993">
    <property type="component" value="Unassembled WGS sequence"/>
</dbReference>
<dbReference type="AlphaFoldDB" id="A0A1C7LVE7"/>
<dbReference type="GO" id="GO:0016705">
    <property type="term" value="F:oxidoreductase activity, acting on paired donors, with incorporation or reduction of molecular oxygen"/>
    <property type="evidence" value="ECO:0007669"/>
    <property type="project" value="InterPro"/>
</dbReference>
<evidence type="ECO:0000256" key="3">
    <source>
        <dbReference type="ARBA" id="ARBA00005179"/>
    </source>
</evidence>
<keyword evidence="7 13" id="KW-0479">Metal-binding</keyword>
<evidence type="ECO:0000256" key="10">
    <source>
        <dbReference type="ARBA" id="ARBA00023004"/>
    </source>
</evidence>
<dbReference type="InterPro" id="IPR002401">
    <property type="entry name" value="Cyt_P450_E_grp-I"/>
</dbReference>
<keyword evidence="10 13" id="KW-0408">Iron</keyword>
<dbReference type="PRINTS" id="PR00463">
    <property type="entry name" value="EP450I"/>
</dbReference>
<name>A0A1C7LVE7_GRIFR</name>
<keyword evidence="11 14" id="KW-0503">Monooxygenase</keyword>
<evidence type="ECO:0000256" key="14">
    <source>
        <dbReference type="RuleBase" id="RU000461"/>
    </source>
</evidence>
<dbReference type="EMBL" id="LUGG01000022">
    <property type="protein sequence ID" value="OBZ68047.1"/>
    <property type="molecule type" value="Genomic_DNA"/>
</dbReference>
<dbReference type="OMA" id="TGAIGCS"/>
<evidence type="ECO:0000256" key="11">
    <source>
        <dbReference type="ARBA" id="ARBA00023033"/>
    </source>
</evidence>
<evidence type="ECO:0000256" key="2">
    <source>
        <dbReference type="ARBA" id="ARBA00004167"/>
    </source>
</evidence>
<comment type="subcellular location">
    <subcellularLocation>
        <location evidence="2">Membrane</location>
        <topology evidence="2">Single-pass membrane protein</topology>
    </subcellularLocation>
</comment>
<dbReference type="PROSITE" id="PS00086">
    <property type="entry name" value="CYTOCHROME_P450"/>
    <property type="match status" value="1"/>
</dbReference>
<evidence type="ECO:0000256" key="6">
    <source>
        <dbReference type="ARBA" id="ARBA00022692"/>
    </source>
</evidence>
<keyword evidence="5 13" id="KW-0349">Heme</keyword>
<dbReference type="CDD" id="cd11065">
    <property type="entry name" value="CYP64-like"/>
    <property type="match status" value="1"/>
</dbReference>
<keyword evidence="9 14" id="KW-0560">Oxidoreductase</keyword>
<dbReference type="GO" id="GO:0004497">
    <property type="term" value="F:monooxygenase activity"/>
    <property type="evidence" value="ECO:0007669"/>
    <property type="project" value="UniProtKB-KW"/>
</dbReference>